<protein>
    <submittedName>
        <fullName evidence="1">Sensor histidine kinase</fullName>
        <ecNumber evidence="1">2.7.13.3</ecNumber>
    </submittedName>
</protein>
<reference evidence="1" key="1">
    <citation type="submission" date="2024-12" db="EMBL/GenBank/DDBJ databases">
        <authorList>
            <person name="Wu N."/>
        </authorList>
    </citation>
    <scope>NUCLEOTIDE SEQUENCE</scope>
    <source>
        <strain evidence="1">P15</strain>
    </source>
</reference>
<accession>A0ACC7P2P5</accession>
<dbReference type="EMBL" id="JBJURJ010000017">
    <property type="protein sequence ID" value="MFM9331238.1"/>
    <property type="molecule type" value="Genomic_DNA"/>
</dbReference>
<dbReference type="EC" id="2.7.13.3" evidence="1"/>
<proteinExistence type="predicted"/>
<organism evidence="1 2">
    <name type="scientific">Paenibacillus mesotrionivorans</name>
    <dbReference type="NCBI Taxonomy" id="3160968"/>
    <lineage>
        <taxon>Bacteria</taxon>
        <taxon>Bacillati</taxon>
        <taxon>Bacillota</taxon>
        <taxon>Bacilli</taxon>
        <taxon>Bacillales</taxon>
        <taxon>Paenibacillaceae</taxon>
        <taxon>Paenibacillus</taxon>
    </lineage>
</organism>
<evidence type="ECO:0000313" key="2">
    <source>
        <dbReference type="Proteomes" id="UP001631969"/>
    </source>
</evidence>
<dbReference type="Proteomes" id="UP001631969">
    <property type="component" value="Unassembled WGS sequence"/>
</dbReference>
<gene>
    <name evidence="1" type="ORF">ACI1P1_23360</name>
</gene>
<keyword evidence="1" id="KW-0418">Kinase</keyword>
<keyword evidence="1" id="KW-0808">Transferase</keyword>
<name>A0ACC7P2P5_9BACL</name>
<evidence type="ECO:0000313" key="1">
    <source>
        <dbReference type="EMBL" id="MFM9331238.1"/>
    </source>
</evidence>
<comment type="caution">
    <text evidence="1">The sequence shown here is derived from an EMBL/GenBank/DDBJ whole genome shotgun (WGS) entry which is preliminary data.</text>
</comment>
<keyword evidence="2" id="KW-1185">Reference proteome</keyword>
<sequence>MLNTLRFSRLRKSIFAKFAFSFITVGLIPLLVLSFFALNTFGNYMERYSINSFEQMVLYAGKNVDDFYTKYNNISKLMYTFGQQGSYGQFGRLLAEQSTPKDYQLTATVDDFLHTVVATDVHIRSAAFVFPDGSYQDVSRDGSRIDFRSQFPPSDWGGTLARNPKQLIMFPTHHQDYYPGSGTQVLTFARNLIDVVGSPGLDGNVVGSLYMDISLSAFDEIFQYLTISQKDGMYVMDESGRILYSNKHDVIGQMFQPVADSEEYHYVQHLMPNSAWSVVGEVNKDELFGRINAIKSTIAIVIGLCILSLVIVAVWFSNNLSNPIRTIIRHMARVESGNFDTQVQVRSADEIGMLARGFNKMTDRLQSYIDEVYVAQIKQKQAELTALKSQIRPHYLYNTLEVIRMSAVANDDEEVADMIIALSRQLKYVLDYGEETVTLLEEKTNIEQYYRLMELRYGEHRLAMDMRIDGETLGCLLPKLTLQPLVENAIYHGIMPKTGKGTIRITTEAEEERLIITVDDDGTGMTEERLERLREKLKGHPPAEPSGGGGIGVKNVHDRITALYGPEYGIKINSTPNIGTSVRVILPYQKEAADSDNGTAGG</sequence>